<dbReference type="GO" id="GO:0004803">
    <property type="term" value="F:transposase activity"/>
    <property type="evidence" value="ECO:0007669"/>
    <property type="project" value="InterPro"/>
</dbReference>
<sequence length="405" mass="43986">MNLLRREVPAASLVVAVDPGKAFNRVWLTSGERGLIGEPVTLPVLREGIDELERLIAASGVGGAPVIGLEATGSLHRAWAAEIERRWPGSLRLFAPSETTAARTQLGSRRFKTDDRDCAALVWLLRQGAGRPAEPDVVAAMLGGVRHRAQLVDARRVLQQRLHDQLNALCPGLSAPPGHGRALKIASPTGQAVLACAAAFDGRPPTPRSLLARAPGRMSQATAAFWAARWKRLLDPPADASLRAGRLAGDLARWRGLQADIDLAEQQFAGLLAQTAGQILTTLPGVAVVRAAEFSAYTLPIGRWPTPEHLYSATGLATATYQSSTITRRGRISRQGLPEHRNALMGIAWGLSLNSDAFKARNAEYRARGFRPIQARVALARHACRLTWRLLQTQYFPRATLRRLR</sequence>
<proteinExistence type="predicted"/>
<dbReference type="PANTHER" id="PTHR33055">
    <property type="entry name" value="TRANSPOSASE FOR INSERTION SEQUENCE ELEMENT IS1111A"/>
    <property type="match status" value="1"/>
</dbReference>
<evidence type="ECO:0000313" key="3">
    <source>
        <dbReference type="Proteomes" id="UP000321805"/>
    </source>
</evidence>
<name>A0A5B8UAC8_9ACTN</name>
<keyword evidence="3" id="KW-1185">Reference proteome</keyword>
<evidence type="ECO:0000313" key="2">
    <source>
        <dbReference type="EMBL" id="QEC49561.1"/>
    </source>
</evidence>
<accession>A0A5B8UAC8</accession>
<dbReference type="InterPro" id="IPR003346">
    <property type="entry name" value="Transposase_20"/>
</dbReference>
<feature type="domain" description="Transposase IS116/IS110/IS902 C-terminal" evidence="1">
    <location>
        <begin position="278"/>
        <end position="352"/>
    </location>
</feature>
<dbReference type="Proteomes" id="UP000321805">
    <property type="component" value="Chromosome"/>
</dbReference>
<dbReference type="GO" id="GO:0006313">
    <property type="term" value="P:DNA transposition"/>
    <property type="evidence" value="ECO:0007669"/>
    <property type="project" value="InterPro"/>
</dbReference>
<gene>
    <name evidence="2" type="ORF">FSW04_19625</name>
</gene>
<dbReference type="GO" id="GO:0003677">
    <property type="term" value="F:DNA binding"/>
    <property type="evidence" value="ECO:0007669"/>
    <property type="project" value="InterPro"/>
</dbReference>
<dbReference type="OrthoDB" id="4744191at2"/>
<dbReference type="Pfam" id="PF02371">
    <property type="entry name" value="Transposase_20"/>
    <property type="match status" value="1"/>
</dbReference>
<reference evidence="2 3" key="1">
    <citation type="journal article" date="2018" name="J. Microbiol.">
        <title>Baekduia soli gen. nov., sp. nov., a novel bacterium isolated from the soil of Baekdu Mountain and proposal of a novel family name, Baekduiaceae fam. nov.</title>
        <authorList>
            <person name="An D.S."/>
            <person name="Siddiqi M.Z."/>
            <person name="Kim K.H."/>
            <person name="Yu H.S."/>
            <person name="Im W.T."/>
        </authorList>
    </citation>
    <scope>NUCLEOTIDE SEQUENCE [LARGE SCALE GENOMIC DNA]</scope>
    <source>
        <strain evidence="2 3">BR7-21</strain>
    </source>
</reference>
<dbReference type="PANTHER" id="PTHR33055:SF3">
    <property type="entry name" value="PUTATIVE TRANSPOSASE FOR IS117-RELATED"/>
    <property type="match status" value="1"/>
</dbReference>
<organism evidence="2 3">
    <name type="scientific">Baekduia soli</name>
    <dbReference type="NCBI Taxonomy" id="496014"/>
    <lineage>
        <taxon>Bacteria</taxon>
        <taxon>Bacillati</taxon>
        <taxon>Actinomycetota</taxon>
        <taxon>Thermoleophilia</taxon>
        <taxon>Solirubrobacterales</taxon>
        <taxon>Baekduiaceae</taxon>
        <taxon>Baekduia</taxon>
    </lineage>
</organism>
<protein>
    <submittedName>
        <fullName evidence="2">Transposase</fullName>
    </submittedName>
</protein>
<dbReference type="AlphaFoldDB" id="A0A5B8UAC8"/>
<dbReference type="KEGG" id="bsol:FSW04_19625"/>
<evidence type="ECO:0000259" key="1">
    <source>
        <dbReference type="Pfam" id="PF02371"/>
    </source>
</evidence>
<dbReference type="RefSeq" id="WP_146921927.1">
    <property type="nucleotide sequence ID" value="NZ_CP042430.1"/>
</dbReference>
<dbReference type="EMBL" id="CP042430">
    <property type="protein sequence ID" value="QEC49561.1"/>
    <property type="molecule type" value="Genomic_DNA"/>
</dbReference>
<dbReference type="InterPro" id="IPR047650">
    <property type="entry name" value="Transpos_IS110"/>
</dbReference>